<evidence type="ECO:0000256" key="3">
    <source>
        <dbReference type="SAM" id="MobiDB-lite"/>
    </source>
</evidence>
<keyword evidence="6" id="KW-1185">Reference proteome</keyword>
<keyword evidence="2" id="KW-0175">Coiled coil</keyword>
<reference evidence="5 6" key="1">
    <citation type="submission" date="2024-08" db="EMBL/GenBank/DDBJ databases">
        <title>Gnathostoma spinigerum genome.</title>
        <authorList>
            <person name="Gonzalez-Bertolin B."/>
            <person name="Monzon S."/>
            <person name="Zaballos A."/>
            <person name="Jimenez P."/>
            <person name="Dekumyoy P."/>
            <person name="Varona S."/>
            <person name="Cuesta I."/>
            <person name="Sumanam S."/>
            <person name="Adisakwattana P."/>
            <person name="Gasser R.B."/>
            <person name="Hernandez-Gonzalez A."/>
            <person name="Young N.D."/>
            <person name="Perteguer M.J."/>
        </authorList>
    </citation>
    <scope>NUCLEOTIDE SEQUENCE [LARGE SCALE GENOMIC DNA]</scope>
    <source>
        <strain evidence="5">AL3</strain>
        <tissue evidence="5">Liver</tissue>
    </source>
</reference>
<feature type="region of interest" description="Disordered" evidence="3">
    <location>
        <begin position="31"/>
        <end position="63"/>
    </location>
</feature>
<dbReference type="InterPro" id="IPR000719">
    <property type="entry name" value="Prot_kinase_dom"/>
</dbReference>
<evidence type="ECO:0000256" key="1">
    <source>
        <dbReference type="ARBA" id="ARBA00022664"/>
    </source>
</evidence>
<dbReference type="AlphaFoldDB" id="A0ABD6EZB7"/>
<accession>A0ABD6EZB7</accession>
<keyword evidence="1" id="KW-0507">mRNA processing</keyword>
<evidence type="ECO:0000256" key="2">
    <source>
        <dbReference type="ARBA" id="ARBA00023054"/>
    </source>
</evidence>
<dbReference type="SUPFAM" id="SSF56112">
    <property type="entry name" value="Protein kinase-like (PK-like)"/>
    <property type="match status" value="1"/>
</dbReference>
<evidence type="ECO:0000259" key="4">
    <source>
        <dbReference type="PROSITE" id="PS50011"/>
    </source>
</evidence>
<dbReference type="InterPro" id="IPR011009">
    <property type="entry name" value="Kinase-like_dom_sf"/>
</dbReference>
<dbReference type="PANTHER" id="PTHR12272">
    <property type="entry name" value="DEADENYLATION COMPLEX SUBUNIT PAN3"/>
    <property type="match status" value="1"/>
</dbReference>
<dbReference type="Proteomes" id="UP001608902">
    <property type="component" value="Unassembled WGS sequence"/>
</dbReference>
<dbReference type="GO" id="GO:0006397">
    <property type="term" value="P:mRNA processing"/>
    <property type="evidence" value="ECO:0007669"/>
    <property type="project" value="UniProtKB-KW"/>
</dbReference>
<dbReference type="PANTHER" id="PTHR12272:SF11">
    <property type="entry name" value="PAN2-PAN3 DEADENYLATION COMPLEX SUBUNIT PAN3"/>
    <property type="match status" value="1"/>
</dbReference>
<gene>
    <name evidence="5" type="ORF">AB6A40_009162</name>
</gene>
<comment type="caution">
    <text evidence="5">The sequence shown here is derived from an EMBL/GenBank/DDBJ whole genome shotgun (WGS) entry which is preliminary data.</text>
</comment>
<feature type="domain" description="Protein kinase" evidence="4">
    <location>
        <begin position="244"/>
        <end position="426"/>
    </location>
</feature>
<organism evidence="5 6">
    <name type="scientific">Gnathostoma spinigerum</name>
    <dbReference type="NCBI Taxonomy" id="75299"/>
    <lineage>
        <taxon>Eukaryota</taxon>
        <taxon>Metazoa</taxon>
        <taxon>Ecdysozoa</taxon>
        <taxon>Nematoda</taxon>
        <taxon>Chromadorea</taxon>
        <taxon>Rhabditida</taxon>
        <taxon>Spirurina</taxon>
        <taxon>Gnathostomatomorpha</taxon>
        <taxon>Gnathostomatoidea</taxon>
        <taxon>Gnathostomatidae</taxon>
        <taxon>Gnathostoma</taxon>
    </lineage>
</organism>
<sequence>MQSGNGTSGSDLFTGYEPSMSVGVVPPGSRLAQYLHPSRPSPWNSQSQGASSSYPIANPSSPLSASNVPSFVPSFAQVGLGDDKDVNVPISVGPYSMPSSSQRSLNYGSMIPMHMRQDGHMLSETGNSVPPNYMQEKFGGTTYFFQPNQNTIENCRSDSQNGRILVCGSGNFAYQGPPPHIGKFRPKSGILSYFSSPDLRLELLQRQLAVQCRADPSMFRDIPQNVEHFRNLVPLENMKISGLNHLERTVLGTSMTIVYKAISIRDGMPYCIRRVLNVRLGSPKQLALADNWKKLLHANVVQLRDVIQTRAFNDNSLLFIYDYHPLSETLKYRHLNNGRMNGMSSTFMEGTGGVQEHLLWAYIVQLSSALRAIHASGMAARTVDPTKIIVFSKTKLMLSSCGILDVIAPENGHSSLQHQQVIVLLF</sequence>
<name>A0ABD6EZB7_9BILA</name>
<dbReference type="EMBL" id="JBGFUD010009327">
    <property type="protein sequence ID" value="MFH4982453.1"/>
    <property type="molecule type" value="Genomic_DNA"/>
</dbReference>
<evidence type="ECO:0000313" key="6">
    <source>
        <dbReference type="Proteomes" id="UP001608902"/>
    </source>
</evidence>
<evidence type="ECO:0000313" key="5">
    <source>
        <dbReference type="EMBL" id="MFH4982453.1"/>
    </source>
</evidence>
<dbReference type="Gene3D" id="1.10.510.10">
    <property type="entry name" value="Transferase(Phosphotransferase) domain 1"/>
    <property type="match status" value="1"/>
</dbReference>
<dbReference type="InterPro" id="IPR030844">
    <property type="entry name" value="PAN3"/>
</dbReference>
<proteinExistence type="predicted"/>
<dbReference type="PROSITE" id="PS50011">
    <property type="entry name" value="PROTEIN_KINASE_DOM"/>
    <property type="match status" value="1"/>
</dbReference>
<protein>
    <recommendedName>
        <fullName evidence="4">Protein kinase domain-containing protein</fullName>
    </recommendedName>
</protein>
<feature type="compositionally biased region" description="Polar residues" evidence="3">
    <location>
        <begin position="41"/>
        <end position="63"/>
    </location>
</feature>